<name>A0A7T8KJV0_CALRO</name>
<gene>
    <name evidence="2" type="ORF">FKW44_002163</name>
</gene>
<feature type="non-terminal residue" evidence="2">
    <location>
        <position position="206"/>
    </location>
</feature>
<dbReference type="Proteomes" id="UP000595437">
    <property type="component" value="Chromosome 2"/>
</dbReference>
<feature type="compositionally biased region" description="Basic and acidic residues" evidence="1">
    <location>
        <begin position="164"/>
        <end position="173"/>
    </location>
</feature>
<evidence type="ECO:0000256" key="1">
    <source>
        <dbReference type="SAM" id="MobiDB-lite"/>
    </source>
</evidence>
<protein>
    <submittedName>
        <fullName evidence="2">Uncharacterized protein</fullName>
    </submittedName>
</protein>
<keyword evidence="3" id="KW-1185">Reference proteome</keyword>
<organism evidence="2 3">
    <name type="scientific">Caligus rogercresseyi</name>
    <name type="common">Sea louse</name>
    <dbReference type="NCBI Taxonomy" id="217165"/>
    <lineage>
        <taxon>Eukaryota</taxon>
        <taxon>Metazoa</taxon>
        <taxon>Ecdysozoa</taxon>
        <taxon>Arthropoda</taxon>
        <taxon>Crustacea</taxon>
        <taxon>Multicrustacea</taxon>
        <taxon>Hexanauplia</taxon>
        <taxon>Copepoda</taxon>
        <taxon>Siphonostomatoida</taxon>
        <taxon>Caligidae</taxon>
        <taxon>Caligus</taxon>
    </lineage>
</organism>
<feature type="compositionally biased region" description="Polar residues" evidence="1">
    <location>
        <begin position="67"/>
        <end position="83"/>
    </location>
</feature>
<reference evidence="3" key="1">
    <citation type="submission" date="2021-01" db="EMBL/GenBank/DDBJ databases">
        <title>Caligus Genome Assembly.</title>
        <authorList>
            <person name="Gallardo-Escarate C."/>
        </authorList>
    </citation>
    <scope>NUCLEOTIDE SEQUENCE [LARGE SCALE GENOMIC DNA]</scope>
</reference>
<dbReference type="AlphaFoldDB" id="A0A7T8KJV0"/>
<sequence>MLVLRWSNTWEMKIIPGSLRSKAYFLRATQGEVPSVKPHSLVLQAFSALNCEENVLGYKRNPTSSARTELSFTKYHTTPATRSPSRKSLAIHVPSGANSGESSTGSQHLIQGSSSSKWEHELHFSGSQSHKSKCEKDSNPPCHQNHRVPRDDIVPELTKNSSRHSSESEDSPKLHHGFGRHFCSEVHAENEEKKFKVYHLIVKSQH</sequence>
<dbReference type="EMBL" id="CP045891">
    <property type="protein sequence ID" value="QQP57241.1"/>
    <property type="molecule type" value="Genomic_DNA"/>
</dbReference>
<proteinExistence type="predicted"/>
<feature type="compositionally biased region" description="Polar residues" evidence="1">
    <location>
        <begin position="96"/>
        <end position="116"/>
    </location>
</feature>
<feature type="region of interest" description="Disordered" evidence="1">
    <location>
        <begin position="67"/>
        <end position="177"/>
    </location>
</feature>
<evidence type="ECO:0000313" key="3">
    <source>
        <dbReference type="Proteomes" id="UP000595437"/>
    </source>
</evidence>
<accession>A0A7T8KJV0</accession>
<evidence type="ECO:0000313" key="2">
    <source>
        <dbReference type="EMBL" id="QQP57241.1"/>
    </source>
</evidence>